<proteinExistence type="predicted"/>
<organism evidence="2 3">
    <name type="scientific">Spirosoma montaniterrae</name>
    <dbReference type="NCBI Taxonomy" id="1178516"/>
    <lineage>
        <taxon>Bacteria</taxon>
        <taxon>Pseudomonadati</taxon>
        <taxon>Bacteroidota</taxon>
        <taxon>Cytophagia</taxon>
        <taxon>Cytophagales</taxon>
        <taxon>Cytophagaceae</taxon>
        <taxon>Spirosoma</taxon>
    </lineage>
</organism>
<dbReference type="AlphaFoldDB" id="A0A1P9WX86"/>
<protein>
    <submittedName>
        <fullName evidence="2">Uncharacterized protein</fullName>
    </submittedName>
</protein>
<gene>
    <name evidence="2" type="ORF">AWR27_12055</name>
</gene>
<sequence>MQDTNPVAKALINKRFLTEKHIGFKKRSKSIGFAKKQKSQRSHIDESYDSTDKPACFVQ</sequence>
<keyword evidence="3" id="KW-1185">Reference proteome</keyword>
<dbReference type="STRING" id="1178516.AWR27_12055"/>
<dbReference type="EMBL" id="CP014263">
    <property type="protein sequence ID" value="AQG79996.1"/>
    <property type="molecule type" value="Genomic_DNA"/>
</dbReference>
<evidence type="ECO:0000313" key="2">
    <source>
        <dbReference type="EMBL" id="AQG79996.1"/>
    </source>
</evidence>
<reference evidence="2 3" key="1">
    <citation type="submission" date="2016-01" db="EMBL/GenBank/DDBJ databases">
        <authorList>
            <person name="Oliw E.H."/>
        </authorList>
    </citation>
    <scope>NUCLEOTIDE SEQUENCE [LARGE SCALE GENOMIC DNA]</scope>
    <source>
        <strain evidence="2 3">DY10</strain>
    </source>
</reference>
<accession>A0A1P9WX86</accession>
<dbReference type="KEGG" id="smon:AWR27_12055"/>
<feature type="compositionally biased region" description="Basic residues" evidence="1">
    <location>
        <begin position="31"/>
        <end position="41"/>
    </location>
</feature>
<evidence type="ECO:0000256" key="1">
    <source>
        <dbReference type="SAM" id="MobiDB-lite"/>
    </source>
</evidence>
<feature type="region of interest" description="Disordered" evidence="1">
    <location>
        <begin position="31"/>
        <end position="59"/>
    </location>
</feature>
<name>A0A1P9WX86_9BACT</name>
<evidence type="ECO:0000313" key="3">
    <source>
        <dbReference type="Proteomes" id="UP000187941"/>
    </source>
</evidence>
<feature type="compositionally biased region" description="Basic and acidic residues" evidence="1">
    <location>
        <begin position="42"/>
        <end position="52"/>
    </location>
</feature>
<dbReference type="Proteomes" id="UP000187941">
    <property type="component" value="Chromosome"/>
</dbReference>